<comment type="caution">
    <text evidence="1">The sequence shown here is derived from an EMBL/GenBank/DDBJ whole genome shotgun (WGS) entry which is preliminary data.</text>
</comment>
<evidence type="ECO:0000313" key="1">
    <source>
        <dbReference type="EMBL" id="CAF4351505.1"/>
    </source>
</evidence>
<reference evidence="1" key="1">
    <citation type="submission" date="2021-02" db="EMBL/GenBank/DDBJ databases">
        <authorList>
            <person name="Nowell W R."/>
        </authorList>
    </citation>
    <scope>NUCLEOTIDE SEQUENCE</scope>
</reference>
<name>A0A820KWS8_9BILA</name>
<protein>
    <submittedName>
        <fullName evidence="1">Uncharacterized protein</fullName>
    </submittedName>
</protein>
<accession>A0A820KWS8</accession>
<organism evidence="1 2">
    <name type="scientific">Adineta steineri</name>
    <dbReference type="NCBI Taxonomy" id="433720"/>
    <lineage>
        <taxon>Eukaryota</taxon>
        <taxon>Metazoa</taxon>
        <taxon>Spiralia</taxon>
        <taxon>Gnathifera</taxon>
        <taxon>Rotifera</taxon>
        <taxon>Eurotatoria</taxon>
        <taxon>Bdelloidea</taxon>
        <taxon>Adinetida</taxon>
        <taxon>Adinetidae</taxon>
        <taxon>Adineta</taxon>
    </lineage>
</organism>
<sequence>SQFEVALVSKLPLTKQGLVDSVDQSELPTLYRWLFYRLNNYLFNLSLHNQHVDTFLSAK</sequence>
<feature type="non-terminal residue" evidence="1">
    <location>
        <position position="1"/>
    </location>
</feature>
<proteinExistence type="predicted"/>
<gene>
    <name evidence="1" type="ORF">OKA104_LOCUS48829</name>
</gene>
<evidence type="ECO:0000313" key="2">
    <source>
        <dbReference type="Proteomes" id="UP000663881"/>
    </source>
</evidence>
<dbReference type="AlphaFoldDB" id="A0A820KWS8"/>
<dbReference type="Proteomes" id="UP000663881">
    <property type="component" value="Unassembled WGS sequence"/>
</dbReference>
<dbReference type="EMBL" id="CAJOAY010021803">
    <property type="protein sequence ID" value="CAF4351505.1"/>
    <property type="molecule type" value="Genomic_DNA"/>
</dbReference>